<proteinExistence type="inferred from homology"/>
<accession>A0A1W4WA12</accession>
<dbReference type="Gene3D" id="1.20.58.1780">
    <property type="match status" value="1"/>
</dbReference>
<dbReference type="InterPro" id="IPR004870">
    <property type="entry name" value="Nucleoporin_Nup155"/>
</dbReference>
<dbReference type="Pfam" id="PF03177">
    <property type="entry name" value="Nucleoporin_C"/>
    <property type="match status" value="1"/>
</dbReference>
<dbReference type="CTD" id="34527"/>
<evidence type="ECO:0000256" key="2">
    <source>
        <dbReference type="ARBA" id="ARBA00007373"/>
    </source>
</evidence>
<gene>
    <name evidence="8" type="primary">LOC108733963</name>
</gene>
<evidence type="ECO:0000313" key="7">
    <source>
        <dbReference type="Proteomes" id="UP000192223"/>
    </source>
</evidence>
<evidence type="ECO:0000256" key="3">
    <source>
        <dbReference type="ARBA" id="ARBA00022448"/>
    </source>
</evidence>
<keyword evidence="4" id="KW-0539">Nucleus</keyword>
<dbReference type="Pfam" id="PF08801">
    <property type="entry name" value="Nucleoporin_N"/>
    <property type="match status" value="1"/>
</dbReference>
<dbReference type="KEGG" id="apln:108733963"/>
<dbReference type="PANTHER" id="PTHR10350">
    <property type="entry name" value="NUCLEAR PORE COMPLEX PROTEIN NUP155"/>
    <property type="match status" value="1"/>
</dbReference>
<evidence type="ECO:0000256" key="4">
    <source>
        <dbReference type="ARBA" id="ARBA00023242"/>
    </source>
</evidence>
<dbReference type="OrthoDB" id="338970at2759"/>
<protein>
    <submittedName>
        <fullName evidence="8">Nuclear pore complex protein Nup154</fullName>
    </submittedName>
</protein>
<dbReference type="InterPro" id="IPR042533">
    <property type="entry name" value="Nucleoporin_Nup155_C_1"/>
</dbReference>
<dbReference type="GO" id="GO:0017056">
    <property type="term" value="F:structural constituent of nuclear pore"/>
    <property type="evidence" value="ECO:0007669"/>
    <property type="project" value="InterPro"/>
</dbReference>
<keyword evidence="3" id="KW-0813">Transport</keyword>
<dbReference type="PANTHER" id="PTHR10350:SF6">
    <property type="entry name" value="NUCLEAR PORE COMPLEX PROTEIN NUP155"/>
    <property type="match status" value="1"/>
</dbReference>
<dbReference type="Gene3D" id="1.25.40.440">
    <property type="entry name" value="Nucleoporin, helical domain, central subdomain"/>
    <property type="match status" value="1"/>
</dbReference>
<feature type="domain" description="Nucleoporin Nup133/Nup155-like N-terminal" evidence="6">
    <location>
        <begin position="77"/>
        <end position="497"/>
    </location>
</feature>
<sequence>MTLIQSAGDQPSEISRQSHYSLESAVHNLEWSLVNDGSAPSLLEKMNVNQQTGPTASGLTEHDYPTLSGLSLSLNNLTQIRTLSKVPLPPEIMEHFSHIQQHCMMGLFTEINRGWLTIDSDIYVWSYEDGSDVAYYDGINETIIGIGLVKPKDGVFHDFIKFLLIVTTAVDIVVLGITFTSGTNDPYEEIHLVPDPIFTVPSDGCLITIIEGSNLGRIFLGSKDGCLYELVYQSESSWLGKRCKKINHSTSALSYFMPSFINAALSEEDCVVQISIDNSRHILYLLMEKGSIEVYDLGEKGNSLSKITKQTQASLVQQAMNIVKTLDSQNFRPIVNISAIESSESLYLNLVAITQTGVRFYFSIVGLSNLQPNQRPYTLTLLHVRLPPGYSATMTSRPRMVHMANCSAGNMLLISSVNESDALWCVSSDMFPFTSAFMELHTTITLDGPAWAMAEIRHTLPGIKVPQPQREDPPLVVRQHLEPPRKYVVLTAQGAHIFMKLRPVDVLRQLLCENQGPENDSVRGFFVMQKEDQACATSLILACSDNVENHDVAEWATRSFFLYGGEPRIMSSQLINTNKPMFSGNTTFLPEIISTPRPATNTQLTQNISTHPGNGFTFSAKHNGLYIFLSRILRPVWFRNCVQKVNISNGKFYLSSALPIEECVVIIGHLSALSTFLHKNTQLSVILTSGISDMINQSNLTKTPPKVSFKANQSTQDLQLEERQSLSAFKTFVNHSCQVLGLWNILCEHQFHELISSLPETHQHVMQTMCFKDFILYAGEIYVELINSLINSYIGDNASVDSISLKLRSVCPNLYRSEDAACTKANEILKGARTIQNKNEIEEMLCTALSICKSVAPNINLREICQQFVSLGAYNAVLDLCVDCAKKIDPDNIGEHYYKNGEQREHEDYHLYSRRIAIYNEIKNMLDHLYSQSDHDVLHVTSQPASSVIQRVIDMAMEYDDELLHVAIYEWLVSKNLVSDLIKITLPSLEYYLVRAAHQNSDNIVLQDILWKLYENNNNHAAAAKILNNLASNRNNSLTLKDRLAYLARAVMCMRSDKVGYAPHLGVFLRELEDKLEIAKVQEKVLESITNQHHNNPSDEEAIVSLNCNLYEVTQLYEDFCDPFNLWECKLAIIECSGYTDTSLIELIWHNILQNEVRRTAGLPLDRMNHVLNEVKRLYNLYKNSNICFPLPFIVAQLEIISSKLKVEPGVVPTTLFSYGVPLDTLINIYISNLNAASADRFWSIEENYYRLCEVFGATVDLFITHNEDFSSVIKRKIISVCQDTISGLLTNLYGKTNTTRLIDKIRQLQTAMSRL</sequence>
<dbReference type="InterPro" id="IPR014908">
    <property type="entry name" value="Nucleoporin_Nup133/Nup155_N"/>
</dbReference>
<comment type="similarity">
    <text evidence="2">Belongs to the non-repetitive/WGA-negative nucleoporin family.</text>
</comment>
<dbReference type="Gene3D" id="1.25.40.450">
    <property type="entry name" value="Nucleoporin, helical domain, N-terminal subdomain"/>
    <property type="match status" value="1"/>
</dbReference>
<comment type="subcellular location">
    <subcellularLocation>
        <location evidence="1">Nucleus</location>
    </subcellularLocation>
</comment>
<dbReference type="InParanoid" id="A0A1W4WA12"/>
<evidence type="ECO:0000313" key="8">
    <source>
        <dbReference type="RefSeq" id="XP_018320831.1"/>
    </source>
</evidence>
<keyword evidence="7" id="KW-1185">Reference proteome</keyword>
<dbReference type="GO" id="GO:0006405">
    <property type="term" value="P:RNA export from nucleus"/>
    <property type="evidence" value="ECO:0007669"/>
    <property type="project" value="TreeGrafter"/>
</dbReference>
<dbReference type="STRING" id="224129.A0A1W4WA12"/>
<dbReference type="Proteomes" id="UP000192223">
    <property type="component" value="Unplaced"/>
</dbReference>
<dbReference type="Gene3D" id="1.20.120.1880">
    <property type="entry name" value="Nucleoporin, helical C-terminal domain"/>
    <property type="match status" value="1"/>
</dbReference>
<dbReference type="GO" id="GO:0006606">
    <property type="term" value="P:protein import into nucleus"/>
    <property type="evidence" value="ECO:0007669"/>
    <property type="project" value="TreeGrafter"/>
</dbReference>
<dbReference type="InterPro" id="IPR007187">
    <property type="entry name" value="Nucleoporin_Nup133/Nup155_C"/>
</dbReference>
<reference evidence="8" key="1">
    <citation type="submission" date="2025-08" db="UniProtKB">
        <authorList>
            <consortium name="RefSeq"/>
        </authorList>
    </citation>
    <scope>IDENTIFICATION</scope>
    <source>
        <tissue evidence="8">Entire body</tissue>
    </source>
</reference>
<organism evidence="7 8">
    <name type="scientific">Agrilus planipennis</name>
    <name type="common">Emerald ash borer</name>
    <name type="synonym">Agrilus marcopoli</name>
    <dbReference type="NCBI Taxonomy" id="224129"/>
    <lineage>
        <taxon>Eukaryota</taxon>
        <taxon>Metazoa</taxon>
        <taxon>Ecdysozoa</taxon>
        <taxon>Arthropoda</taxon>
        <taxon>Hexapoda</taxon>
        <taxon>Insecta</taxon>
        <taxon>Pterygota</taxon>
        <taxon>Neoptera</taxon>
        <taxon>Endopterygota</taxon>
        <taxon>Coleoptera</taxon>
        <taxon>Polyphaga</taxon>
        <taxon>Elateriformia</taxon>
        <taxon>Buprestoidea</taxon>
        <taxon>Buprestidae</taxon>
        <taxon>Agrilinae</taxon>
        <taxon>Agrilus</taxon>
    </lineage>
</organism>
<evidence type="ECO:0000259" key="6">
    <source>
        <dbReference type="Pfam" id="PF08801"/>
    </source>
</evidence>
<feature type="domain" description="Nucleoporin Nup133/Nup155-like C-terminal" evidence="5">
    <location>
        <begin position="619"/>
        <end position="1262"/>
    </location>
</feature>
<dbReference type="GeneID" id="108733963"/>
<dbReference type="InterPro" id="IPR042537">
    <property type="entry name" value="Nucleoporin_Nup155_C_2"/>
</dbReference>
<name>A0A1W4WA12_AGRPL</name>
<evidence type="ECO:0000256" key="1">
    <source>
        <dbReference type="ARBA" id="ARBA00004123"/>
    </source>
</evidence>
<dbReference type="FunFam" id="1.25.40.440:FF:000001">
    <property type="entry name" value="Nuclear pore complex subunit"/>
    <property type="match status" value="1"/>
</dbReference>
<dbReference type="GO" id="GO:0036228">
    <property type="term" value="P:protein localization to nuclear inner membrane"/>
    <property type="evidence" value="ECO:0007669"/>
    <property type="project" value="TreeGrafter"/>
</dbReference>
<dbReference type="InterPro" id="IPR042538">
    <property type="entry name" value="Nucleoporin_Nup155_C_3"/>
</dbReference>
<dbReference type="GO" id="GO:0044611">
    <property type="term" value="C:nuclear pore inner ring"/>
    <property type="evidence" value="ECO:0007669"/>
    <property type="project" value="TreeGrafter"/>
</dbReference>
<dbReference type="GO" id="GO:0000972">
    <property type="term" value="P:transcription-dependent tethering of RNA polymerase II gene DNA at nuclear periphery"/>
    <property type="evidence" value="ECO:0007669"/>
    <property type="project" value="TreeGrafter"/>
</dbReference>
<evidence type="ECO:0000259" key="5">
    <source>
        <dbReference type="Pfam" id="PF03177"/>
    </source>
</evidence>
<dbReference type="RefSeq" id="XP_018320831.1">
    <property type="nucleotide sequence ID" value="XM_018465329.1"/>
</dbReference>
<dbReference type="FunCoup" id="A0A1W4WA12">
    <property type="interactions" value="2659"/>
</dbReference>